<dbReference type="InterPro" id="IPR047666">
    <property type="entry name" value="ANR_neg_reg"/>
</dbReference>
<reference evidence="2" key="1">
    <citation type="submission" date="2016-10" db="EMBL/GenBank/DDBJ databases">
        <authorList>
            <person name="Varghese N."/>
            <person name="Submissions S."/>
        </authorList>
    </citation>
    <scope>NUCLEOTIDE SEQUENCE [LARGE SCALE GENOMIC DNA]</scope>
    <source>
        <strain evidence="2">N6PO6</strain>
    </source>
</reference>
<proteinExistence type="predicted"/>
<evidence type="ECO:0000313" key="2">
    <source>
        <dbReference type="Proteomes" id="UP000242222"/>
    </source>
</evidence>
<gene>
    <name evidence="1" type="ORF">SAMN05216516_103278</name>
</gene>
<dbReference type="EMBL" id="FOVC01000003">
    <property type="protein sequence ID" value="SFN20512.1"/>
    <property type="molecule type" value="Genomic_DNA"/>
</dbReference>
<dbReference type="Pfam" id="PF06069">
    <property type="entry name" value="PerC"/>
    <property type="match status" value="1"/>
</dbReference>
<accession>A0A1I4X4D3</accession>
<name>A0A1I4X4D3_9GAMM</name>
<protein>
    <submittedName>
        <fullName evidence="1">PerC transcriptional activator</fullName>
    </submittedName>
</protein>
<dbReference type="OrthoDB" id="6456693at2"/>
<sequence length="106" mass="12288">MSFKNYDSPLYYRAAREAARIERAGDYRQAAAVWTKASRFSRNEANQQWSENRADFCLMQIAREKLKAAFADDLRALIPHRKAAGSKGEKGVRHRLRVYIPQARRS</sequence>
<keyword evidence="2" id="KW-1185">Reference proteome</keyword>
<dbReference type="AlphaFoldDB" id="A0A1I4X4D3"/>
<dbReference type="NCBIfam" id="NF033650">
    <property type="entry name" value="ANR_neg_reg"/>
    <property type="match status" value="1"/>
</dbReference>
<dbReference type="Proteomes" id="UP000242222">
    <property type="component" value="Unassembled WGS sequence"/>
</dbReference>
<dbReference type="InterPro" id="IPR024684">
    <property type="entry name" value="Tscrpt_act_PerC/SfV_Orf40"/>
</dbReference>
<evidence type="ECO:0000313" key="1">
    <source>
        <dbReference type="EMBL" id="SFN20512.1"/>
    </source>
</evidence>
<organism evidence="1 2">
    <name type="scientific">Izhakiella capsodis</name>
    <dbReference type="NCBI Taxonomy" id="1367852"/>
    <lineage>
        <taxon>Bacteria</taxon>
        <taxon>Pseudomonadati</taxon>
        <taxon>Pseudomonadota</taxon>
        <taxon>Gammaproteobacteria</taxon>
        <taxon>Enterobacterales</taxon>
        <taxon>Erwiniaceae</taxon>
        <taxon>Izhakiella</taxon>
    </lineage>
</organism>